<dbReference type="SUPFAM" id="SSF158837">
    <property type="entry name" value="AGR C 984p-like"/>
    <property type="match status" value="1"/>
</dbReference>
<protein>
    <submittedName>
        <fullName evidence="1">DUF1217 domain-containing protein</fullName>
    </submittedName>
</protein>
<name>A0A8J7M4H1_9RHOB</name>
<dbReference type="AlphaFoldDB" id="A0A8J7M4H1"/>
<dbReference type="Pfam" id="PF06748">
    <property type="entry name" value="DUF1217"/>
    <property type="match status" value="1"/>
</dbReference>
<sequence length="278" mass="30069">MPFLAAIPTGGLTGFRFLTRTYEAQLEQFSRSPDVERDVEDFIERAAAVTSAAELVQDTRLLRVALGAFGLEDEIGKRAFIRRILEEGAIDPDAFANRLADPVWREFSAALGFGDLGSALTSETTRRELAERFRERQFERAVGEVDVDLRLALNFQREIGSIAAAGGSDKAAWFRILGSPPLRQVIEGMFSLPSSFGQLDLDKQVETLEARSRSMFGSASPAVFRDAEVVEKAVSRFLLNAQLSASAQGIGPATTALTLLRSGGLGAGARVSLIISGL</sequence>
<dbReference type="EMBL" id="JAEHHL010000001">
    <property type="protein sequence ID" value="MBK0398114.1"/>
    <property type="molecule type" value="Genomic_DNA"/>
</dbReference>
<evidence type="ECO:0000313" key="2">
    <source>
        <dbReference type="Proteomes" id="UP000655420"/>
    </source>
</evidence>
<comment type="caution">
    <text evidence="1">The sequence shown here is derived from an EMBL/GenBank/DDBJ whole genome shotgun (WGS) entry which is preliminary data.</text>
</comment>
<dbReference type="InterPro" id="IPR023157">
    <property type="entry name" value="AGR-C-984p-like_sf"/>
</dbReference>
<dbReference type="Proteomes" id="UP000655420">
    <property type="component" value="Unassembled WGS sequence"/>
</dbReference>
<accession>A0A8J7M4H1</accession>
<dbReference type="RefSeq" id="WP_200606763.1">
    <property type="nucleotide sequence ID" value="NZ_JAEHHL010000001.1"/>
</dbReference>
<evidence type="ECO:0000313" key="1">
    <source>
        <dbReference type="EMBL" id="MBK0398114.1"/>
    </source>
</evidence>
<reference evidence="1" key="1">
    <citation type="submission" date="2020-12" db="EMBL/GenBank/DDBJ databases">
        <title>Bacterial taxonomy.</title>
        <authorList>
            <person name="Pan X."/>
        </authorList>
    </citation>
    <scope>NUCLEOTIDE SEQUENCE</scope>
    <source>
        <strain evidence="1">M0105</strain>
    </source>
</reference>
<organism evidence="1 2">
    <name type="scientific">Thermohalobaculum xanthum</name>
    <dbReference type="NCBI Taxonomy" id="2753746"/>
    <lineage>
        <taxon>Bacteria</taxon>
        <taxon>Pseudomonadati</taxon>
        <taxon>Pseudomonadota</taxon>
        <taxon>Alphaproteobacteria</taxon>
        <taxon>Rhodobacterales</taxon>
        <taxon>Paracoccaceae</taxon>
        <taxon>Thermohalobaculum</taxon>
    </lineage>
</organism>
<gene>
    <name evidence="1" type="ORF">H0I76_02840</name>
</gene>
<proteinExistence type="predicted"/>
<dbReference type="InterPro" id="IPR010626">
    <property type="entry name" value="DUF1217"/>
</dbReference>
<dbReference type="Gene3D" id="1.10.3700.10">
    <property type="entry name" value="AGR C 984p-like"/>
    <property type="match status" value="1"/>
</dbReference>
<keyword evidence="2" id="KW-1185">Reference proteome</keyword>